<keyword evidence="4" id="KW-1185">Reference proteome</keyword>
<accession>A0AA45WP66</accession>
<evidence type="ECO:0000313" key="3">
    <source>
        <dbReference type="EMBL" id="SMP20234.1"/>
    </source>
</evidence>
<dbReference type="InterPro" id="IPR014231">
    <property type="entry name" value="Spore_YpjB"/>
</dbReference>
<keyword evidence="1" id="KW-0812">Transmembrane</keyword>
<proteinExistence type="predicted"/>
<keyword evidence="1" id="KW-1133">Transmembrane helix</keyword>
<evidence type="ECO:0000313" key="4">
    <source>
        <dbReference type="Proteomes" id="UP001157946"/>
    </source>
</evidence>
<feature type="chain" id="PRO_5041321367" evidence="2">
    <location>
        <begin position="25"/>
        <end position="265"/>
    </location>
</feature>
<dbReference type="AlphaFoldDB" id="A0AA45WP66"/>
<comment type="caution">
    <text evidence="3">The sequence shown here is derived from an EMBL/GenBank/DDBJ whole genome shotgun (WGS) entry which is preliminary data.</text>
</comment>
<dbReference type="Pfam" id="PF09577">
    <property type="entry name" value="Spore_YpjB"/>
    <property type="match status" value="1"/>
</dbReference>
<dbReference type="RefSeq" id="WP_284724284.1">
    <property type="nucleotide sequence ID" value="NZ_FXTU01000003.1"/>
</dbReference>
<gene>
    <name evidence="3" type="ORF">SAMN06265361_103376</name>
</gene>
<sequence>MHLRWMGKGLALILLWLTVHPAVAQAEGVEREREEWSQLAGKIEREVESAQWLAAREDLGVLARRFSQADWLAENLSLEAVHNLSEVLMELEWGLNQVRPNQKELSQAAERMHLAFDALSHPNQPLWQRFYLPMKEEVVAAKQAIGRKDRQRARQAIEALHQKAQHVRPALIVAKSPFAVHKMDSLIAFMRKEKRLDRLAAALGQLEQLLYPLFYGTERDVMATVHRWKEGEAISLTYWLALMIVTVLAYVAWLRYRAESNPAPT</sequence>
<evidence type="ECO:0000256" key="1">
    <source>
        <dbReference type="SAM" id="Phobius"/>
    </source>
</evidence>
<keyword evidence="2" id="KW-0732">Signal</keyword>
<dbReference type="Proteomes" id="UP001157946">
    <property type="component" value="Unassembled WGS sequence"/>
</dbReference>
<feature type="transmembrane region" description="Helical" evidence="1">
    <location>
        <begin position="236"/>
        <end position="256"/>
    </location>
</feature>
<dbReference type="EMBL" id="FXTU01000003">
    <property type="protein sequence ID" value="SMP20234.1"/>
    <property type="molecule type" value="Genomic_DNA"/>
</dbReference>
<protein>
    <submittedName>
        <fullName evidence="3">Sporulation protein YpjB</fullName>
    </submittedName>
</protein>
<evidence type="ECO:0000256" key="2">
    <source>
        <dbReference type="SAM" id="SignalP"/>
    </source>
</evidence>
<keyword evidence="1" id="KW-0472">Membrane</keyword>
<feature type="signal peptide" evidence="2">
    <location>
        <begin position="1"/>
        <end position="24"/>
    </location>
</feature>
<organism evidence="3 4">
    <name type="scientific">Laceyella tengchongensis</name>
    <dbReference type="NCBI Taxonomy" id="574699"/>
    <lineage>
        <taxon>Bacteria</taxon>
        <taxon>Bacillati</taxon>
        <taxon>Bacillota</taxon>
        <taxon>Bacilli</taxon>
        <taxon>Bacillales</taxon>
        <taxon>Thermoactinomycetaceae</taxon>
        <taxon>Laceyella</taxon>
    </lineage>
</organism>
<name>A0AA45WP66_9BACL</name>
<reference evidence="3" key="1">
    <citation type="submission" date="2017-05" db="EMBL/GenBank/DDBJ databases">
        <authorList>
            <person name="Varghese N."/>
            <person name="Submissions S."/>
        </authorList>
    </citation>
    <scope>NUCLEOTIDE SEQUENCE</scope>
    <source>
        <strain evidence="3">DSM 45262</strain>
    </source>
</reference>